<organism evidence="4 5">
    <name type="scientific">Aspergillus steynii IBT 23096</name>
    <dbReference type="NCBI Taxonomy" id="1392250"/>
    <lineage>
        <taxon>Eukaryota</taxon>
        <taxon>Fungi</taxon>
        <taxon>Dikarya</taxon>
        <taxon>Ascomycota</taxon>
        <taxon>Pezizomycotina</taxon>
        <taxon>Eurotiomycetes</taxon>
        <taxon>Eurotiomycetidae</taxon>
        <taxon>Eurotiales</taxon>
        <taxon>Aspergillaceae</taxon>
        <taxon>Aspergillus</taxon>
        <taxon>Aspergillus subgen. Circumdati</taxon>
    </lineage>
</organism>
<accession>A0A2I2GSD6</accession>
<dbReference type="Proteomes" id="UP000234275">
    <property type="component" value="Unassembled WGS sequence"/>
</dbReference>
<evidence type="ECO:0000256" key="3">
    <source>
        <dbReference type="SAM" id="MobiDB-lite"/>
    </source>
</evidence>
<evidence type="ECO:0000313" key="4">
    <source>
        <dbReference type="EMBL" id="PLB55780.1"/>
    </source>
</evidence>
<dbReference type="InterPro" id="IPR009395">
    <property type="entry name" value="BLOC1S1"/>
</dbReference>
<feature type="non-terminal residue" evidence="4">
    <location>
        <position position="167"/>
    </location>
</feature>
<dbReference type="OrthoDB" id="20018at2759"/>
<feature type="compositionally biased region" description="Basic and acidic residues" evidence="3">
    <location>
        <begin position="120"/>
        <end position="129"/>
    </location>
</feature>
<feature type="region of interest" description="Disordered" evidence="3">
    <location>
        <begin position="1"/>
        <end position="25"/>
    </location>
</feature>
<dbReference type="EMBL" id="MSFO01000001">
    <property type="protein sequence ID" value="PLB55780.1"/>
    <property type="molecule type" value="Genomic_DNA"/>
</dbReference>
<sequence length="167" mass="18519">PPATQEPQHQHQPSPEPSNQSKETLEAKTAFTATLRSVGENHETQIRDRARTLHANASALSRQETELQRTTEALRKQNDGWAKVADQARDGLKEIGDVQNWAELIERDLLVVEETVRLAEEKENAMQEEGREDEGGERGGNGDADGDGKDVDGGKKGKGKGKGWLWW</sequence>
<evidence type="ECO:0000313" key="5">
    <source>
        <dbReference type="Proteomes" id="UP000234275"/>
    </source>
</evidence>
<comment type="similarity">
    <text evidence="1">Belongs to the BLOC1S1 family.</text>
</comment>
<dbReference type="STRING" id="1392250.A0A2I2GSD6"/>
<proteinExistence type="inferred from homology"/>
<reference evidence="4 5" key="1">
    <citation type="submission" date="2016-12" db="EMBL/GenBank/DDBJ databases">
        <title>The genomes of Aspergillus section Nigri reveals drivers in fungal speciation.</title>
        <authorList>
            <consortium name="DOE Joint Genome Institute"/>
            <person name="Vesth T.C."/>
            <person name="Nybo J."/>
            <person name="Theobald S."/>
            <person name="Brandl J."/>
            <person name="Frisvad J.C."/>
            <person name="Nielsen K.F."/>
            <person name="Lyhne E.K."/>
            <person name="Kogle M.E."/>
            <person name="Kuo A."/>
            <person name="Riley R."/>
            <person name="Clum A."/>
            <person name="Nolan M."/>
            <person name="Lipzen A."/>
            <person name="Salamov A."/>
            <person name="Henrissat B."/>
            <person name="Wiebenga A."/>
            <person name="De Vries R.P."/>
            <person name="Grigoriev I.V."/>
            <person name="Mortensen U.H."/>
            <person name="Andersen M.R."/>
            <person name="Baker S.E."/>
        </authorList>
    </citation>
    <scope>NUCLEOTIDE SEQUENCE [LARGE SCALE GENOMIC DNA]</scope>
    <source>
        <strain evidence="4 5">IBT 23096</strain>
    </source>
</reference>
<gene>
    <name evidence="4" type="ORF">P170DRAFT_325524</name>
</gene>
<dbReference type="GO" id="GO:0031083">
    <property type="term" value="C:BLOC-1 complex"/>
    <property type="evidence" value="ECO:0007669"/>
    <property type="project" value="InterPro"/>
</dbReference>
<dbReference type="AlphaFoldDB" id="A0A2I2GSD6"/>
<dbReference type="PANTHER" id="PTHR13073:SF0">
    <property type="entry name" value="BIOGENESIS OF LYSOSOME-RELATED ORGANELLES COMPLEX 1 SUBUNIT 1"/>
    <property type="match status" value="1"/>
</dbReference>
<dbReference type="PANTHER" id="PTHR13073">
    <property type="entry name" value="BLOC-1 COMPLEX SUBUNIT 1"/>
    <property type="match status" value="1"/>
</dbReference>
<keyword evidence="5" id="KW-1185">Reference proteome</keyword>
<feature type="region of interest" description="Disordered" evidence="3">
    <location>
        <begin position="120"/>
        <end position="167"/>
    </location>
</feature>
<dbReference type="Pfam" id="PF06320">
    <property type="entry name" value="GCN5L1"/>
    <property type="match status" value="1"/>
</dbReference>
<dbReference type="GeneID" id="36551041"/>
<feature type="compositionally biased region" description="Low complexity" evidence="3">
    <location>
        <begin position="1"/>
        <end position="13"/>
    </location>
</feature>
<name>A0A2I2GSD6_9EURO</name>
<dbReference type="GO" id="GO:0016197">
    <property type="term" value="P:endosomal transport"/>
    <property type="evidence" value="ECO:0007669"/>
    <property type="project" value="TreeGrafter"/>
</dbReference>
<feature type="compositionally biased region" description="Basic and acidic residues" evidence="3">
    <location>
        <begin position="146"/>
        <end position="155"/>
    </location>
</feature>
<dbReference type="VEuPathDB" id="FungiDB:P170DRAFT_325524"/>
<evidence type="ECO:0000256" key="2">
    <source>
        <dbReference type="ARBA" id="ARBA00019577"/>
    </source>
</evidence>
<feature type="non-terminal residue" evidence="4">
    <location>
        <position position="1"/>
    </location>
</feature>
<dbReference type="RefSeq" id="XP_024711082.1">
    <property type="nucleotide sequence ID" value="XM_024843341.1"/>
</dbReference>
<evidence type="ECO:0000256" key="1">
    <source>
        <dbReference type="ARBA" id="ARBA00007133"/>
    </source>
</evidence>
<comment type="caution">
    <text evidence="4">The sequence shown here is derived from an EMBL/GenBank/DDBJ whole genome shotgun (WGS) entry which is preliminary data.</text>
</comment>
<protein>
    <recommendedName>
        <fullName evidence="2">Biogenesis of lysosome-related organelles complex 1 subunit 1</fullName>
    </recommendedName>
</protein>